<dbReference type="Proteomes" id="UP001345013">
    <property type="component" value="Unassembled WGS sequence"/>
</dbReference>
<feature type="compositionally biased region" description="Acidic residues" evidence="3">
    <location>
        <begin position="744"/>
        <end position="754"/>
    </location>
</feature>
<evidence type="ECO:0000256" key="2">
    <source>
        <dbReference type="ARBA" id="ARBA00023134"/>
    </source>
</evidence>
<protein>
    <submittedName>
        <fullName evidence="6">Uncharacterized protein</fullName>
    </submittedName>
</protein>
<dbReference type="CDD" id="cd08771">
    <property type="entry name" value="DLP_1"/>
    <property type="match status" value="1"/>
</dbReference>
<feature type="region of interest" description="Disordered" evidence="3">
    <location>
        <begin position="744"/>
        <end position="763"/>
    </location>
</feature>
<evidence type="ECO:0000313" key="6">
    <source>
        <dbReference type="EMBL" id="KAK5087445.1"/>
    </source>
</evidence>
<reference evidence="6 7" key="1">
    <citation type="submission" date="2023-08" db="EMBL/GenBank/DDBJ databases">
        <title>Black Yeasts Isolated from many extreme environments.</title>
        <authorList>
            <person name="Coleine C."/>
            <person name="Stajich J.E."/>
            <person name="Selbmann L."/>
        </authorList>
    </citation>
    <scope>NUCLEOTIDE SEQUENCE [LARGE SCALE GENOMIC DNA]</scope>
    <source>
        <strain evidence="6 7">CCFEE 5885</strain>
    </source>
</reference>
<dbReference type="EMBL" id="JAVRRG010000090">
    <property type="protein sequence ID" value="KAK5087445.1"/>
    <property type="molecule type" value="Genomic_DNA"/>
</dbReference>
<dbReference type="Pfam" id="PF00350">
    <property type="entry name" value="Dynamin_N"/>
    <property type="match status" value="1"/>
</dbReference>
<evidence type="ECO:0000259" key="4">
    <source>
        <dbReference type="PROSITE" id="PS51388"/>
    </source>
</evidence>
<dbReference type="SUPFAM" id="SSF52540">
    <property type="entry name" value="P-loop containing nucleoside triphosphate hydrolases"/>
    <property type="match status" value="1"/>
</dbReference>
<dbReference type="PANTHER" id="PTHR11566:SF21">
    <property type="entry name" value="DYNAMIN RELATED PROTEIN 1, ISOFORM A"/>
    <property type="match status" value="1"/>
</dbReference>
<evidence type="ECO:0000313" key="7">
    <source>
        <dbReference type="Proteomes" id="UP001345013"/>
    </source>
</evidence>
<evidence type="ECO:0000259" key="5">
    <source>
        <dbReference type="PROSITE" id="PS51718"/>
    </source>
</evidence>
<sequence length="902" mass="101901">MDTNPIKGKTQGHRINIQSKDHETLLNVIDDLRSQGISRFIDLPQIIVCGDQSSGKSSVLEAVSGLRFPTKDALCTRFATELILRRHTEVASKVTIVPDANRPEKEKEQLQNFQSEDNVYENLGTITEDASEAMGLDGSSKNFSLDVLRIELSGPEQPHLTLVDLPGLFHVGSKSQSDADAEAVKSLVTGYMQKSRSIILAVVSAKNDFNNQIITKYAKDFDNDGQRTLGVITKPDTLPAGSDSEKQFFELAENKDVKFRLGWHVLKNRSYEERDCSNEERHLLEKQFFSTSIWMSLPPSQVGITTFKHRLSTVLQRQILSELPSLMADVVKGIQECQMRLNRLGASRGSIADQRRYLHSISEAFTTTVKEAVRGRYDSVYFGDPSTENGFDKRIRAKIYDMCQEFARTIRVRGHKYQVVKPAPEHPSTIPPYRVSKEYRLSTVKELIKRNRGTELVTGAKEPNVTALFREQSSAWASIATDHAQAIFEMVKRSILLALDYTCDESTRRGVLSYIIKPALAKIKQGFDEAVQKTLYQHVHGVLLTLNHYLTENLQKVRLEHIKERTAEQLESYFRVNPREGSFSSLTPSMVVNVNSLLNHLSKQNTEADMENFDCEEALRLMQAYYKASVQVVAQKQFIDDFANYAVEQDLMIKLESIFAPDSIFGLEESTIEDIAGETDESKVEREQSSKKMATLKLALDVLERLDRRNTMGKSSFRSILSVPTVAEVIQLIRDSRYGDVLEDTDEEVETEDSTTERVVEASSQVAVGSIEESIDEGRSESVGTSSDATADELVENPKPLSTQFAKSRWHMHPFDLNHPLISLRARQFLSQIASTYPDHVLRTIQSIVMIRSKYEKMNAQQRLAYTEKYRLQAAVLGNGSSNYLRMNCIVRCMHSWESAQG</sequence>
<proteinExistence type="predicted"/>
<dbReference type="Pfam" id="PF01031">
    <property type="entry name" value="Dynamin_M"/>
    <property type="match status" value="1"/>
</dbReference>
<accession>A0ABR0K579</accession>
<dbReference type="InterPro" id="IPR000375">
    <property type="entry name" value="Dynamin_stalk"/>
</dbReference>
<dbReference type="InterPro" id="IPR045063">
    <property type="entry name" value="Dynamin_N"/>
</dbReference>
<feature type="domain" description="Dynamin-type G" evidence="5">
    <location>
        <begin position="40"/>
        <end position="324"/>
    </location>
</feature>
<evidence type="ECO:0000256" key="1">
    <source>
        <dbReference type="ARBA" id="ARBA00022741"/>
    </source>
</evidence>
<dbReference type="PRINTS" id="PR00195">
    <property type="entry name" value="DYNAMIN"/>
</dbReference>
<keyword evidence="2" id="KW-0342">GTP-binding</keyword>
<gene>
    <name evidence="6" type="ORF">LTR24_006714</name>
</gene>
<dbReference type="SMART" id="SM00053">
    <property type="entry name" value="DYNc"/>
    <property type="match status" value="1"/>
</dbReference>
<feature type="domain" description="GED" evidence="4">
    <location>
        <begin position="615"/>
        <end position="711"/>
    </location>
</feature>
<keyword evidence="7" id="KW-1185">Reference proteome</keyword>
<dbReference type="InterPro" id="IPR027417">
    <property type="entry name" value="P-loop_NTPase"/>
</dbReference>
<dbReference type="InterPro" id="IPR030381">
    <property type="entry name" value="G_DYNAMIN_dom"/>
</dbReference>
<dbReference type="InterPro" id="IPR022812">
    <property type="entry name" value="Dynamin"/>
</dbReference>
<dbReference type="InterPro" id="IPR001401">
    <property type="entry name" value="Dynamin_GTPase"/>
</dbReference>
<dbReference type="InterPro" id="IPR020850">
    <property type="entry name" value="GED_dom"/>
</dbReference>
<dbReference type="Gene3D" id="3.40.50.300">
    <property type="entry name" value="P-loop containing nucleotide triphosphate hydrolases"/>
    <property type="match status" value="1"/>
</dbReference>
<organism evidence="6 7">
    <name type="scientific">Lithohypha guttulata</name>
    <dbReference type="NCBI Taxonomy" id="1690604"/>
    <lineage>
        <taxon>Eukaryota</taxon>
        <taxon>Fungi</taxon>
        <taxon>Dikarya</taxon>
        <taxon>Ascomycota</taxon>
        <taxon>Pezizomycotina</taxon>
        <taxon>Eurotiomycetes</taxon>
        <taxon>Chaetothyriomycetidae</taxon>
        <taxon>Chaetothyriales</taxon>
        <taxon>Trichomeriaceae</taxon>
        <taxon>Lithohypha</taxon>
    </lineage>
</organism>
<keyword evidence="1" id="KW-0547">Nucleotide-binding</keyword>
<comment type="caution">
    <text evidence="6">The sequence shown here is derived from an EMBL/GenBank/DDBJ whole genome shotgun (WGS) entry which is preliminary data.</text>
</comment>
<dbReference type="PANTHER" id="PTHR11566">
    <property type="entry name" value="DYNAMIN"/>
    <property type="match status" value="1"/>
</dbReference>
<evidence type="ECO:0000256" key="3">
    <source>
        <dbReference type="SAM" id="MobiDB-lite"/>
    </source>
</evidence>
<name>A0ABR0K579_9EURO</name>
<dbReference type="PROSITE" id="PS51388">
    <property type="entry name" value="GED"/>
    <property type="match status" value="1"/>
</dbReference>
<dbReference type="PROSITE" id="PS51718">
    <property type="entry name" value="G_DYNAMIN_2"/>
    <property type="match status" value="1"/>
</dbReference>